<comment type="caution">
    <text evidence="1">The sequence shown here is derived from an EMBL/GenBank/DDBJ whole genome shotgun (WGS) entry which is preliminary data.</text>
</comment>
<organism evidence="1 2">
    <name type="scientific">Mycena rosella</name>
    <name type="common">Pink bonnet</name>
    <name type="synonym">Agaricus rosellus</name>
    <dbReference type="NCBI Taxonomy" id="1033263"/>
    <lineage>
        <taxon>Eukaryota</taxon>
        <taxon>Fungi</taxon>
        <taxon>Dikarya</taxon>
        <taxon>Basidiomycota</taxon>
        <taxon>Agaricomycotina</taxon>
        <taxon>Agaricomycetes</taxon>
        <taxon>Agaricomycetidae</taxon>
        <taxon>Agaricales</taxon>
        <taxon>Marasmiineae</taxon>
        <taxon>Mycenaceae</taxon>
        <taxon>Mycena</taxon>
    </lineage>
</organism>
<proteinExistence type="predicted"/>
<gene>
    <name evidence="1" type="ORF">B0H17DRAFT_872490</name>
</gene>
<feature type="non-terminal residue" evidence="1">
    <location>
        <position position="127"/>
    </location>
</feature>
<evidence type="ECO:0000313" key="1">
    <source>
        <dbReference type="EMBL" id="KAJ7689553.1"/>
    </source>
</evidence>
<name>A0AAD7GHP1_MYCRO</name>
<feature type="non-terminal residue" evidence="1">
    <location>
        <position position="1"/>
    </location>
</feature>
<accession>A0AAD7GHP1</accession>
<sequence>KTFFETLREQQRDAGRAPWYPFESEDQWELARWLMTSGLSQKKTDSYLKLKTVRTSVREGINPSFHNNRAFLKHIDALPEGPQWFCHPFELKGDEVDADGQPKTEIVELWHRDPLECIQELLGNPSF</sequence>
<dbReference type="EMBL" id="JARKIE010000071">
    <property type="protein sequence ID" value="KAJ7689553.1"/>
    <property type="molecule type" value="Genomic_DNA"/>
</dbReference>
<evidence type="ECO:0000313" key="2">
    <source>
        <dbReference type="Proteomes" id="UP001221757"/>
    </source>
</evidence>
<dbReference type="Pfam" id="PF18759">
    <property type="entry name" value="Plavaka"/>
    <property type="match status" value="1"/>
</dbReference>
<dbReference type="InterPro" id="IPR041078">
    <property type="entry name" value="Plavaka"/>
</dbReference>
<protein>
    <submittedName>
        <fullName evidence="1">Uncharacterized protein</fullName>
    </submittedName>
</protein>
<keyword evidence="2" id="KW-1185">Reference proteome</keyword>
<dbReference type="AlphaFoldDB" id="A0AAD7GHP1"/>
<dbReference type="Proteomes" id="UP001221757">
    <property type="component" value="Unassembled WGS sequence"/>
</dbReference>
<reference evidence="1" key="1">
    <citation type="submission" date="2023-03" db="EMBL/GenBank/DDBJ databases">
        <title>Massive genome expansion in bonnet fungi (Mycena s.s.) driven by repeated elements and novel gene families across ecological guilds.</title>
        <authorList>
            <consortium name="Lawrence Berkeley National Laboratory"/>
            <person name="Harder C.B."/>
            <person name="Miyauchi S."/>
            <person name="Viragh M."/>
            <person name="Kuo A."/>
            <person name="Thoen E."/>
            <person name="Andreopoulos B."/>
            <person name="Lu D."/>
            <person name="Skrede I."/>
            <person name="Drula E."/>
            <person name="Henrissat B."/>
            <person name="Morin E."/>
            <person name="Kohler A."/>
            <person name="Barry K."/>
            <person name="LaButti K."/>
            <person name="Morin E."/>
            <person name="Salamov A."/>
            <person name="Lipzen A."/>
            <person name="Mereny Z."/>
            <person name="Hegedus B."/>
            <person name="Baldrian P."/>
            <person name="Stursova M."/>
            <person name="Weitz H."/>
            <person name="Taylor A."/>
            <person name="Grigoriev I.V."/>
            <person name="Nagy L.G."/>
            <person name="Martin F."/>
            <person name="Kauserud H."/>
        </authorList>
    </citation>
    <scope>NUCLEOTIDE SEQUENCE</scope>
    <source>
        <strain evidence="1">CBHHK067</strain>
    </source>
</reference>